<dbReference type="PANTHER" id="PTHR22595">
    <property type="entry name" value="CHITINASE-RELATED"/>
    <property type="match status" value="1"/>
</dbReference>
<evidence type="ECO:0000259" key="3">
    <source>
        <dbReference type="Pfam" id="PF00182"/>
    </source>
</evidence>
<name>A0A9P0MMP9_NEZVI</name>
<dbReference type="InterPro" id="IPR023346">
    <property type="entry name" value="Lysozyme-like_dom_sf"/>
</dbReference>
<sequence length="342" mass="39389">MRISGYPKCRVTNLSFNCSHFLHSASIQVSPGSVFSIISTAPCSVSTSEYSALHITETLASSEDMWATTSTNCVSRIFSSSSTVGLLVQSRKKPPMVTWDQFSSAITKNGFPTPTRSQFDRFTRNLGYAGISDKREAAMFLAQIAHESGGLQFKEQFGHKKHWYDFTNKPRKRLRRLLHKGVSFARSCLFEFLRKKYFNFKSLQIEPNSYCRMFFNYLELELFILRLFWYFGRGYIQLTGKDNYRRASKDLYGDDRLVRNPDLVAKDEDAAFFTAGWYWKNKVARRPEVKRGMFGAATRAINGGLECNGSNLRSSLTRFRYYRVAYNEFGLRGKPDERGCYN</sequence>
<dbReference type="OrthoDB" id="5985073at2759"/>
<dbReference type="EMBL" id="OV725081">
    <property type="protein sequence ID" value="CAH1401033.1"/>
    <property type="molecule type" value="Genomic_DNA"/>
</dbReference>
<dbReference type="AlphaFoldDB" id="A0A9P0MMP9"/>
<protein>
    <recommendedName>
        <fullName evidence="3">Glycoside hydrolase family 19 catalytic domain-containing protein</fullName>
    </recommendedName>
</protein>
<dbReference type="GO" id="GO:0016998">
    <property type="term" value="P:cell wall macromolecule catabolic process"/>
    <property type="evidence" value="ECO:0007669"/>
    <property type="project" value="InterPro"/>
</dbReference>
<keyword evidence="1" id="KW-0611">Plant defense</keyword>
<dbReference type="InterPro" id="IPR000726">
    <property type="entry name" value="Glyco_hydro_19_cat"/>
</dbReference>
<dbReference type="PANTHER" id="PTHR22595:SF79">
    <property type="entry name" value="CHITINASE 12"/>
    <property type="match status" value="1"/>
</dbReference>
<dbReference type="Gene3D" id="1.10.530.10">
    <property type="match status" value="1"/>
</dbReference>
<dbReference type="Pfam" id="PF00182">
    <property type="entry name" value="Glyco_hydro_19"/>
    <property type="match status" value="1"/>
</dbReference>
<dbReference type="GO" id="GO:0006032">
    <property type="term" value="P:chitin catabolic process"/>
    <property type="evidence" value="ECO:0007669"/>
    <property type="project" value="InterPro"/>
</dbReference>
<evidence type="ECO:0000256" key="1">
    <source>
        <dbReference type="ARBA" id="ARBA00022821"/>
    </source>
</evidence>
<dbReference type="GO" id="GO:0004568">
    <property type="term" value="F:chitinase activity"/>
    <property type="evidence" value="ECO:0007669"/>
    <property type="project" value="InterPro"/>
</dbReference>
<dbReference type="CDD" id="cd00325">
    <property type="entry name" value="chitinase_GH19"/>
    <property type="match status" value="1"/>
</dbReference>
<gene>
    <name evidence="4" type="ORF">NEZAVI_LOCUS10141</name>
</gene>
<dbReference type="Proteomes" id="UP001152798">
    <property type="component" value="Chromosome 5"/>
</dbReference>
<accession>A0A9P0MMP9</accession>
<dbReference type="SUPFAM" id="SSF53955">
    <property type="entry name" value="Lysozyme-like"/>
    <property type="match status" value="1"/>
</dbReference>
<evidence type="ECO:0000256" key="2">
    <source>
        <dbReference type="ARBA" id="ARBA00023157"/>
    </source>
</evidence>
<organism evidence="4 5">
    <name type="scientific">Nezara viridula</name>
    <name type="common">Southern green stink bug</name>
    <name type="synonym">Cimex viridulus</name>
    <dbReference type="NCBI Taxonomy" id="85310"/>
    <lineage>
        <taxon>Eukaryota</taxon>
        <taxon>Metazoa</taxon>
        <taxon>Ecdysozoa</taxon>
        <taxon>Arthropoda</taxon>
        <taxon>Hexapoda</taxon>
        <taxon>Insecta</taxon>
        <taxon>Pterygota</taxon>
        <taxon>Neoptera</taxon>
        <taxon>Paraneoptera</taxon>
        <taxon>Hemiptera</taxon>
        <taxon>Heteroptera</taxon>
        <taxon>Panheteroptera</taxon>
        <taxon>Pentatomomorpha</taxon>
        <taxon>Pentatomoidea</taxon>
        <taxon>Pentatomidae</taxon>
        <taxon>Pentatominae</taxon>
        <taxon>Nezara</taxon>
    </lineage>
</organism>
<keyword evidence="2" id="KW-1015">Disulfide bond</keyword>
<dbReference type="GO" id="GO:0006952">
    <property type="term" value="P:defense response"/>
    <property type="evidence" value="ECO:0007669"/>
    <property type="project" value="UniProtKB-KW"/>
</dbReference>
<reference evidence="4" key="1">
    <citation type="submission" date="2022-01" db="EMBL/GenBank/DDBJ databases">
        <authorList>
            <person name="King R."/>
        </authorList>
    </citation>
    <scope>NUCLEOTIDE SEQUENCE</scope>
</reference>
<feature type="domain" description="Glycoside hydrolase family 19 catalytic" evidence="3">
    <location>
        <begin position="230"/>
        <end position="289"/>
    </location>
</feature>
<keyword evidence="5" id="KW-1185">Reference proteome</keyword>
<evidence type="ECO:0000313" key="5">
    <source>
        <dbReference type="Proteomes" id="UP001152798"/>
    </source>
</evidence>
<proteinExistence type="predicted"/>
<evidence type="ECO:0000313" key="4">
    <source>
        <dbReference type="EMBL" id="CAH1401033.1"/>
    </source>
</evidence>